<sequence length="247" mass="28161">MSLKNLIKAIKSDQRISPAVQTWFSQNQELVLSKHTASLIAEQMVKVPRDRSASFSSSSRGDCHRKQVFGYLGAPTSASIDTKLRNIFLDGHWRHHRWQALLLHLGVLTHIESPWEIPELRLKGSLDGVNAEQEWGFELKGINDNGYKNVLHNGPLHKHLLQIHTYMVGTGMDEFALVYENKNTNDFVEFTVHKDDDIMGQVMDELGLLNDSVDTKTLPPMLIQCQETPDYQCAYREHCPKAGARWK</sequence>
<organism evidence="1">
    <name type="scientific">uncultured Caudovirales phage</name>
    <dbReference type="NCBI Taxonomy" id="2100421"/>
    <lineage>
        <taxon>Viruses</taxon>
        <taxon>Duplodnaviria</taxon>
        <taxon>Heunggongvirae</taxon>
        <taxon>Uroviricota</taxon>
        <taxon>Caudoviricetes</taxon>
        <taxon>Peduoviridae</taxon>
        <taxon>Maltschvirus</taxon>
        <taxon>Maltschvirus maltsch</taxon>
    </lineage>
</organism>
<gene>
    <name evidence="1" type="ORF">UFOVP238_19</name>
</gene>
<accession>A0A6J7WQK2</accession>
<reference evidence="1" key="1">
    <citation type="submission" date="2020-05" db="EMBL/GenBank/DDBJ databases">
        <authorList>
            <person name="Chiriac C."/>
            <person name="Salcher M."/>
            <person name="Ghai R."/>
            <person name="Kavagutti S V."/>
        </authorList>
    </citation>
    <scope>NUCLEOTIDE SEQUENCE</scope>
</reference>
<protein>
    <submittedName>
        <fullName evidence="1">Uncharacterized protein</fullName>
    </submittedName>
</protein>
<evidence type="ECO:0000313" key="1">
    <source>
        <dbReference type="EMBL" id="CAB5220299.1"/>
    </source>
</evidence>
<dbReference type="InterPro" id="IPR011604">
    <property type="entry name" value="PDDEXK-like_dom_sf"/>
</dbReference>
<name>A0A6J7WQK2_9CAUD</name>
<dbReference type="EMBL" id="LR798283">
    <property type="protein sequence ID" value="CAB5220299.1"/>
    <property type="molecule type" value="Genomic_DNA"/>
</dbReference>
<proteinExistence type="predicted"/>
<dbReference type="Gene3D" id="3.90.320.10">
    <property type="match status" value="1"/>
</dbReference>